<dbReference type="EMBL" id="QGMJ01001109">
    <property type="protein sequence ID" value="TVY32228.1"/>
    <property type="molecule type" value="Genomic_DNA"/>
</dbReference>
<name>A0A8H8U3G1_9HELO</name>
<evidence type="ECO:0000256" key="1">
    <source>
        <dbReference type="SAM" id="Phobius"/>
    </source>
</evidence>
<gene>
    <name evidence="2" type="ORF">LSUB1_G008319</name>
</gene>
<keyword evidence="1" id="KW-0812">Transmembrane</keyword>
<comment type="caution">
    <text evidence="2">The sequence shown here is derived from an EMBL/GenBank/DDBJ whole genome shotgun (WGS) entry which is preliminary data.</text>
</comment>
<keyword evidence="1" id="KW-1133">Transmembrane helix</keyword>
<dbReference type="OrthoDB" id="5353310at2759"/>
<organism evidence="2 3">
    <name type="scientific">Lachnellula subtilissima</name>
    <dbReference type="NCBI Taxonomy" id="602034"/>
    <lineage>
        <taxon>Eukaryota</taxon>
        <taxon>Fungi</taxon>
        <taxon>Dikarya</taxon>
        <taxon>Ascomycota</taxon>
        <taxon>Pezizomycotina</taxon>
        <taxon>Leotiomycetes</taxon>
        <taxon>Helotiales</taxon>
        <taxon>Lachnaceae</taxon>
        <taxon>Lachnellula</taxon>
    </lineage>
</organism>
<evidence type="ECO:0000313" key="3">
    <source>
        <dbReference type="Proteomes" id="UP000462212"/>
    </source>
</evidence>
<feature type="transmembrane region" description="Helical" evidence="1">
    <location>
        <begin position="114"/>
        <end position="138"/>
    </location>
</feature>
<keyword evidence="3" id="KW-1185">Reference proteome</keyword>
<dbReference type="Proteomes" id="UP000462212">
    <property type="component" value="Unassembled WGS sequence"/>
</dbReference>
<accession>A0A8H8U3G1</accession>
<keyword evidence="1" id="KW-0472">Membrane</keyword>
<sequence length="142" mass="16068">MPRTPRQQTFVGRPSPLAQVSLTRPISQTPEMGLVRDPAFWKRFSAAVHIAEEGGVVEPERPRGSRTNSDSSANTFTVKDAYVFLSCTSVEGRWWALDNDWLQKQHQEKRRCRMMCISITLMIVILGVGGGVVAWYFLKGRK</sequence>
<reference evidence="2 3" key="1">
    <citation type="submission" date="2018-05" db="EMBL/GenBank/DDBJ databases">
        <title>Genome sequencing and assembly of the regulated plant pathogen Lachnellula willkommii and related sister species for the development of diagnostic species identification markers.</title>
        <authorList>
            <person name="Giroux E."/>
            <person name="Bilodeau G."/>
        </authorList>
    </citation>
    <scope>NUCLEOTIDE SEQUENCE [LARGE SCALE GENOMIC DNA]</scope>
    <source>
        <strain evidence="2 3">CBS 197.66</strain>
    </source>
</reference>
<dbReference type="AlphaFoldDB" id="A0A8H8U3G1"/>
<proteinExistence type="predicted"/>
<protein>
    <submittedName>
        <fullName evidence="2">Uncharacterized protein</fullName>
    </submittedName>
</protein>
<evidence type="ECO:0000313" key="2">
    <source>
        <dbReference type="EMBL" id="TVY32228.1"/>
    </source>
</evidence>